<evidence type="ECO:0000256" key="5">
    <source>
        <dbReference type="PROSITE-ProRule" id="PRU10007"/>
    </source>
</evidence>
<dbReference type="GO" id="GO:0016620">
    <property type="term" value="F:oxidoreductase activity, acting on the aldehyde or oxo group of donors, NAD or NADP as acceptor"/>
    <property type="evidence" value="ECO:0007669"/>
    <property type="project" value="InterPro"/>
</dbReference>
<evidence type="ECO:0000313" key="10">
    <source>
        <dbReference type="Proteomes" id="UP000199400"/>
    </source>
</evidence>
<dbReference type="FunFam" id="3.40.309.10:FF:000009">
    <property type="entry name" value="Aldehyde dehydrogenase A"/>
    <property type="match status" value="1"/>
</dbReference>
<dbReference type="InterPro" id="IPR016163">
    <property type="entry name" value="Ald_DH_C"/>
</dbReference>
<dbReference type="InterPro" id="IPR029510">
    <property type="entry name" value="Ald_DH_CS_GLU"/>
</dbReference>
<name>A0A1I1X4C3_9BACT</name>
<dbReference type="PANTHER" id="PTHR11699">
    <property type="entry name" value="ALDEHYDE DEHYDROGENASE-RELATED"/>
    <property type="match status" value="1"/>
</dbReference>
<keyword evidence="2 3" id="KW-0560">Oxidoreductase</keyword>
<dbReference type="OrthoDB" id="9762436at2"/>
<dbReference type="InterPro" id="IPR012394">
    <property type="entry name" value="Aldehyde_DH_NAD(P)"/>
</dbReference>
<protein>
    <recommendedName>
        <fullName evidence="3">Aldehyde dehydrogenase</fullName>
    </recommendedName>
</protein>
<dbReference type="RefSeq" id="WP_096328908.1">
    <property type="nucleotide sequence ID" value="NZ_FOMX01000007.1"/>
</dbReference>
<reference evidence="10" key="1">
    <citation type="submission" date="2016-10" db="EMBL/GenBank/DDBJ databases">
        <authorList>
            <person name="Varghese N."/>
            <person name="Submissions S."/>
        </authorList>
    </citation>
    <scope>NUCLEOTIDE SEQUENCE [LARGE SCALE GENOMIC DNA]</scope>
    <source>
        <strain evidence="10">ATCC 25963</strain>
    </source>
</reference>
<feature type="active site" evidence="4 5">
    <location>
        <position position="248"/>
    </location>
</feature>
<evidence type="ECO:0000259" key="8">
    <source>
        <dbReference type="Pfam" id="PF00171"/>
    </source>
</evidence>
<dbReference type="Pfam" id="PF00171">
    <property type="entry name" value="Aldedh"/>
    <property type="match status" value="1"/>
</dbReference>
<accession>A0A1I1X4C3</accession>
<dbReference type="Proteomes" id="UP000199400">
    <property type="component" value="Unassembled WGS sequence"/>
</dbReference>
<dbReference type="SUPFAM" id="SSF53720">
    <property type="entry name" value="ALDH-like"/>
    <property type="match status" value="1"/>
</dbReference>
<keyword evidence="10" id="KW-1185">Reference proteome</keyword>
<dbReference type="STRING" id="54.SAMN02745121_02721"/>
<dbReference type="InterPro" id="IPR016161">
    <property type="entry name" value="Ald_DH/histidinol_DH"/>
</dbReference>
<dbReference type="GO" id="GO:0006081">
    <property type="term" value="P:aldehyde metabolic process"/>
    <property type="evidence" value="ECO:0007669"/>
    <property type="project" value="InterPro"/>
</dbReference>
<comment type="similarity">
    <text evidence="1 3 6">Belongs to the aldehyde dehydrogenase family.</text>
</comment>
<proteinExistence type="inferred from homology"/>
<evidence type="ECO:0000256" key="4">
    <source>
        <dbReference type="PIRSR" id="PIRSR036492-1"/>
    </source>
</evidence>
<dbReference type="Gene3D" id="3.40.309.10">
    <property type="entry name" value="Aldehyde Dehydrogenase, Chain A, domain 2"/>
    <property type="match status" value="1"/>
</dbReference>
<evidence type="ECO:0000256" key="7">
    <source>
        <dbReference type="SAM" id="MobiDB-lite"/>
    </source>
</evidence>
<dbReference type="PIRSF" id="PIRSF036492">
    <property type="entry name" value="ALDH"/>
    <property type="match status" value="1"/>
</dbReference>
<evidence type="ECO:0000256" key="3">
    <source>
        <dbReference type="PIRNR" id="PIRNR036492"/>
    </source>
</evidence>
<sequence>MDTAASPKSLAAARSTIPCSDPATGESLGEVPVMDRAEVHARLERARAAQAAWAKTSFAQRRRVVRRILQHLLDHTDELCRLISRDSGKTLENATVEMWPICEMLRWNLAHAEQALRPQKVSSGVLMHKAARIEYHPLGVIAAICPWNFPLQNVLAPAIPALMAGNAAMIKVSEWTSWSAPRIQQIFDEALRAEGHSTDLVQLITGYAETGAALVGAGVDKVIFTGSMANGKRVLQTAAETLTPVILELGGKDPMIVCDDADIHQAIHNALIGTLTSAGQLCMAAERIYVFDAVYDEFVAAVARIVGGLRQGPPLGGGTVDVGAMTMPAQVDIVERLVADAVHRGARILAGGKRGPGGQYFEPTVLVDVDHDMKIMREETFGPVIAIMRVRSEEEAIRLANDSAYGLSSSVFSRDRARAERIARQIVAGSTVINDFAMHYMAHELPFGGVRGSGFGRLNGPEGLRGLSNVKAVITDRLPIHAAVEMYPVRPGTYEQGKAILHILYSTSLAGRARGLVDMGKALWKRATAGK</sequence>
<dbReference type="PROSITE" id="PS00687">
    <property type="entry name" value="ALDEHYDE_DEHYDR_GLU"/>
    <property type="match status" value="1"/>
</dbReference>
<evidence type="ECO:0000256" key="6">
    <source>
        <dbReference type="RuleBase" id="RU003345"/>
    </source>
</evidence>
<feature type="region of interest" description="Disordered" evidence="7">
    <location>
        <begin position="1"/>
        <end position="30"/>
    </location>
</feature>
<feature type="active site" evidence="4">
    <location>
        <position position="282"/>
    </location>
</feature>
<dbReference type="Gene3D" id="3.40.605.10">
    <property type="entry name" value="Aldehyde Dehydrogenase, Chain A, domain 1"/>
    <property type="match status" value="1"/>
</dbReference>
<evidence type="ECO:0000256" key="1">
    <source>
        <dbReference type="ARBA" id="ARBA00009986"/>
    </source>
</evidence>
<gene>
    <name evidence="9" type="ORF">SAMN02745121_02721</name>
</gene>
<dbReference type="InterPro" id="IPR016162">
    <property type="entry name" value="Ald_DH_N"/>
</dbReference>
<dbReference type="AlphaFoldDB" id="A0A1I1X4C3"/>
<evidence type="ECO:0000256" key="2">
    <source>
        <dbReference type="ARBA" id="ARBA00023002"/>
    </source>
</evidence>
<organism evidence="9 10">
    <name type="scientific">Nannocystis exedens</name>
    <dbReference type="NCBI Taxonomy" id="54"/>
    <lineage>
        <taxon>Bacteria</taxon>
        <taxon>Pseudomonadati</taxon>
        <taxon>Myxococcota</taxon>
        <taxon>Polyangia</taxon>
        <taxon>Nannocystales</taxon>
        <taxon>Nannocystaceae</taxon>
        <taxon>Nannocystis</taxon>
    </lineage>
</organism>
<dbReference type="EMBL" id="FOMX01000007">
    <property type="protein sequence ID" value="SFE02202.1"/>
    <property type="molecule type" value="Genomic_DNA"/>
</dbReference>
<evidence type="ECO:0000313" key="9">
    <source>
        <dbReference type="EMBL" id="SFE02202.1"/>
    </source>
</evidence>
<dbReference type="InterPro" id="IPR015590">
    <property type="entry name" value="Aldehyde_DH_dom"/>
</dbReference>
<feature type="domain" description="Aldehyde dehydrogenase" evidence="8">
    <location>
        <begin position="14"/>
        <end position="473"/>
    </location>
</feature>